<reference evidence="2 3" key="1">
    <citation type="journal article" date="2013" name="BMC Genomics">
        <title>The miniature genome of a carnivorous plant Genlisea aurea contains a low number of genes and short non-coding sequences.</title>
        <authorList>
            <person name="Leushkin E.V."/>
            <person name="Sutormin R.A."/>
            <person name="Nabieva E.R."/>
            <person name="Penin A.A."/>
            <person name="Kondrashov A.S."/>
            <person name="Logacheva M.D."/>
        </authorList>
    </citation>
    <scope>NUCLEOTIDE SEQUENCE [LARGE SCALE GENOMIC DNA]</scope>
</reference>
<comment type="caution">
    <text evidence="2">The sequence shown here is derived from an EMBL/GenBank/DDBJ whole genome shotgun (WGS) entry which is preliminary data.</text>
</comment>
<dbReference type="PANTHER" id="PTHR37241:SF1">
    <property type="entry name" value="NEUROFILAMENT HEAVY PROTEIN"/>
    <property type="match status" value="1"/>
</dbReference>
<protein>
    <submittedName>
        <fullName evidence="2">Uncharacterized protein</fullName>
    </submittedName>
</protein>
<evidence type="ECO:0000313" key="2">
    <source>
        <dbReference type="EMBL" id="EPS67548.1"/>
    </source>
</evidence>
<dbReference type="Proteomes" id="UP000015453">
    <property type="component" value="Unassembled WGS sequence"/>
</dbReference>
<gene>
    <name evidence="2" type="ORF">M569_07226</name>
</gene>
<feature type="non-terminal residue" evidence="2">
    <location>
        <position position="1"/>
    </location>
</feature>
<keyword evidence="3" id="KW-1185">Reference proteome</keyword>
<name>S8DWI2_9LAMI</name>
<feature type="compositionally biased region" description="Basic and acidic residues" evidence="1">
    <location>
        <begin position="167"/>
        <end position="176"/>
    </location>
</feature>
<dbReference type="AlphaFoldDB" id="S8DWI2"/>
<dbReference type="EMBL" id="AUSU01003064">
    <property type="protein sequence ID" value="EPS67548.1"/>
    <property type="molecule type" value="Genomic_DNA"/>
</dbReference>
<feature type="region of interest" description="Disordered" evidence="1">
    <location>
        <begin position="108"/>
        <end position="136"/>
    </location>
</feature>
<feature type="region of interest" description="Disordered" evidence="1">
    <location>
        <begin position="156"/>
        <end position="176"/>
    </location>
</feature>
<feature type="non-terminal residue" evidence="2">
    <location>
        <position position="176"/>
    </location>
</feature>
<proteinExistence type="predicted"/>
<organism evidence="2 3">
    <name type="scientific">Genlisea aurea</name>
    <dbReference type="NCBI Taxonomy" id="192259"/>
    <lineage>
        <taxon>Eukaryota</taxon>
        <taxon>Viridiplantae</taxon>
        <taxon>Streptophyta</taxon>
        <taxon>Embryophyta</taxon>
        <taxon>Tracheophyta</taxon>
        <taxon>Spermatophyta</taxon>
        <taxon>Magnoliopsida</taxon>
        <taxon>eudicotyledons</taxon>
        <taxon>Gunneridae</taxon>
        <taxon>Pentapetalae</taxon>
        <taxon>asterids</taxon>
        <taxon>lamiids</taxon>
        <taxon>Lamiales</taxon>
        <taxon>Lentibulariaceae</taxon>
        <taxon>Genlisea</taxon>
    </lineage>
</organism>
<accession>S8DWI2</accession>
<dbReference type="PANTHER" id="PTHR37241">
    <property type="entry name" value="NEUROFILAMENT HEAVY PROTEIN"/>
    <property type="match status" value="1"/>
</dbReference>
<evidence type="ECO:0000256" key="1">
    <source>
        <dbReference type="SAM" id="MobiDB-lite"/>
    </source>
</evidence>
<dbReference type="OrthoDB" id="785936at2759"/>
<evidence type="ECO:0000313" key="3">
    <source>
        <dbReference type="Proteomes" id="UP000015453"/>
    </source>
</evidence>
<sequence>YEEIEAPKFVDFNSIDRYLPDDRYWFCLRVGCDQKHDNEMDSEAIYKKFVLRVMAARSPCMKLQKALEKKVSKTPSKCSLSAPPKSCKPTLSSVAKISSVSKKLVYEQENEDPASKLESTTTPKNRKTKPVSAKCLSSPRNTNFFPAVKNSFRTVQAPKRTTTAEVPRSREVSKAL</sequence>